<dbReference type="SUPFAM" id="SSF144232">
    <property type="entry name" value="HIT/MYND zinc finger-like"/>
    <property type="match status" value="1"/>
</dbReference>
<evidence type="ECO:0000259" key="6">
    <source>
        <dbReference type="PROSITE" id="PS50865"/>
    </source>
</evidence>
<feature type="domain" description="MYND-type" evidence="6">
    <location>
        <begin position="1248"/>
        <end position="1286"/>
    </location>
</feature>
<dbReference type="InterPro" id="IPR024119">
    <property type="entry name" value="TF_DEAF-1"/>
</dbReference>
<dbReference type="Pfam" id="PF01753">
    <property type="entry name" value="zf-MYND"/>
    <property type="match status" value="1"/>
</dbReference>
<organism evidence="7 8">
    <name type="scientific">Letharia columbiana</name>
    <dbReference type="NCBI Taxonomy" id="112416"/>
    <lineage>
        <taxon>Eukaryota</taxon>
        <taxon>Fungi</taxon>
        <taxon>Dikarya</taxon>
        <taxon>Ascomycota</taxon>
        <taxon>Pezizomycotina</taxon>
        <taxon>Lecanoromycetes</taxon>
        <taxon>OSLEUM clade</taxon>
        <taxon>Lecanoromycetidae</taxon>
        <taxon>Lecanorales</taxon>
        <taxon>Lecanorineae</taxon>
        <taxon>Parmeliaceae</taxon>
        <taxon>Letharia</taxon>
    </lineage>
</organism>
<protein>
    <recommendedName>
        <fullName evidence="6">MYND-type domain-containing protein</fullName>
    </recommendedName>
</protein>
<dbReference type="InterPro" id="IPR002893">
    <property type="entry name" value="Znf_MYND"/>
</dbReference>
<dbReference type="PANTHER" id="PTHR10237:SF15">
    <property type="entry name" value="LD37257P"/>
    <property type="match status" value="1"/>
</dbReference>
<accession>A0A8H6G1X1</accession>
<keyword evidence="1" id="KW-0479">Metal-binding</keyword>
<keyword evidence="8" id="KW-1185">Reference proteome</keyword>
<dbReference type="PANTHER" id="PTHR10237">
    <property type="entry name" value="DEFORMED EPIDERMAL AUTOREGULATORY FACTOR 1 HOMOLOG SUPPRESSIN"/>
    <property type="match status" value="1"/>
</dbReference>
<dbReference type="Gene3D" id="6.10.140.2220">
    <property type="match status" value="1"/>
</dbReference>
<dbReference type="GO" id="GO:0000981">
    <property type="term" value="F:DNA-binding transcription factor activity, RNA polymerase II-specific"/>
    <property type="evidence" value="ECO:0007669"/>
    <property type="project" value="TreeGrafter"/>
</dbReference>
<comment type="caution">
    <text evidence="7">The sequence shown here is derived from an EMBL/GenBank/DDBJ whole genome shotgun (WGS) entry which is preliminary data.</text>
</comment>
<keyword evidence="3" id="KW-0862">Zinc</keyword>
<dbReference type="InterPro" id="IPR027974">
    <property type="entry name" value="DUF4470"/>
</dbReference>
<keyword evidence="2 4" id="KW-0863">Zinc-finger</keyword>
<dbReference type="GO" id="GO:0008270">
    <property type="term" value="F:zinc ion binding"/>
    <property type="evidence" value="ECO:0007669"/>
    <property type="project" value="UniProtKB-KW"/>
</dbReference>
<sequence>MSSPGIEYVRLLACCLSPVFTRVFIGAPATCSIDTSTDPGHLITVSGYRLAPLQGLAPSYQPGMFSPTYVQLKYWFYPIGNTPAVNLLRDLPSCQEEETINILSLACGDPRNVLFSLWCEQGHSSKRTVSFTCCDIEPAILARNVVLLTLITNGCPSTELWDLFYHFYVPTKTLSILRTHVAGLVEASKSTEKWASSPYGSYIKYVDKATLQELRRYWTRYASTEKFPQARTAIAQRSKEIGNMHLLTGVRSAGPLWSRASETMAHVYREFWKTGVVAGNIEDLSRLNGKGEVNPMFAVSSAASRDFAVHYGAEPLLGFRLPEAFHQKVPEQRGGTSEQAKRAVAIAKSQFKAWCECFTKYVSNDRVHVSFFCGEALALSHDLQLAITLNQKPGHVTRTYVKPWSACPLLLDGYVSLNASRDLPYDLFDVIDTSNLGDHVGFINILSATTPLLRRNASSVVYTESLLMASEDISASLSTVLGSDVATFSMLIGLAPSGLLTGVTLDAVSNETALFTFMQGDNSQKQYRMRVSWKYPQFSDPSVVGVLGSSTGSDFQVTFEAKELAGHLFDIYKTMFAHEDISRMTAQLARMSVGQYSIDLQRYTRAGMAALLRLVRATVQVDWEQTMHLLDSHLVTDRSLIVGSNSLQELYMHLHIFGVWTNECLERSPNQLGTGFGLSLRPTSGDKGILAADNTPSVVQLVLVVPREKLTVFTGKTPDAIGTPALHVSVTQTNGQNQYENCFHSFQAFFGKVVYDDSTQNASIIEEDDHGWLGSADLVVTCAVPAFGLLIGPRNGIRAALMINTNPDNLMKFRHLGVRMAVFKTGFHDGKRLFVCRDAPKLDALRSSSMQKRWIEKVSSQNQSSLQTLVKLNAGHRATHLQSHIDFPKDSAESQALSTGAAVTVIEYSPRSVMLRIGSSLKRQVTFPFPIQGSQPKTRVARKSSWIEVEVPIFTALDGDRFNSWTQATVFESGHPPLCWSIPRINLELQPSVTFPKKGDWSWLRTFMGTTLSDAERPLSKPDQATTTNAKLDLKQSLNILFLTFAGLNENRVGPKKTFQLALETTGAHTLIFATGIRHDLDLGSLVMEAYVVPLTIPRVKELLPSLKALQTTEPCTIRVSNDESTLWKRMLPALAERCRTWQHKSTCEYQNKGAPLSTEEGKSPLCSCGEGNVSGSELAKLGLKEWAPFAKYAVRVAIAPIFPVPYVESSLSDILKLPRATQSYPSPSSPPKLPSQAPKSAGTEAKCDHCGKSGDKLQVCGGCRKVRYCGSECQKAARKEHKKDCVR</sequence>
<dbReference type="GO" id="GO:0005634">
    <property type="term" value="C:nucleus"/>
    <property type="evidence" value="ECO:0007669"/>
    <property type="project" value="TreeGrafter"/>
</dbReference>
<dbReference type="PROSITE" id="PS01360">
    <property type="entry name" value="ZF_MYND_1"/>
    <property type="match status" value="1"/>
</dbReference>
<evidence type="ECO:0000256" key="4">
    <source>
        <dbReference type="PROSITE-ProRule" id="PRU00134"/>
    </source>
</evidence>
<evidence type="ECO:0000313" key="8">
    <source>
        <dbReference type="Proteomes" id="UP000578531"/>
    </source>
</evidence>
<dbReference type="OrthoDB" id="432970at2759"/>
<dbReference type="PROSITE" id="PS50865">
    <property type="entry name" value="ZF_MYND_2"/>
    <property type="match status" value="1"/>
</dbReference>
<feature type="region of interest" description="Disordered" evidence="5">
    <location>
        <begin position="1222"/>
        <end position="1241"/>
    </location>
</feature>
<reference evidence="7 8" key="1">
    <citation type="journal article" date="2020" name="Genomics">
        <title>Complete, high-quality genomes from long-read metagenomic sequencing of two wolf lichen thalli reveals enigmatic genome architecture.</title>
        <authorList>
            <person name="McKenzie S.K."/>
            <person name="Walston R.F."/>
            <person name="Allen J.L."/>
        </authorList>
    </citation>
    <scope>NUCLEOTIDE SEQUENCE [LARGE SCALE GENOMIC DNA]</scope>
    <source>
        <strain evidence="7">WasteWater2</strain>
    </source>
</reference>
<dbReference type="RefSeq" id="XP_037168226.1">
    <property type="nucleotide sequence ID" value="XM_037304733.1"/>
</dbReference>
<proteinExistence type="predicted"/>
<gene>
    <name evidence="7" type="ORF">HO173_002802</name>
</gene>
<dbReference type="Proteomes" id="UP000578531">
    <property type="component" value="Unassembled WGS sequence"/>
</dbReference>
<evidence type="ECO:0000256" key="3">
    <source>
        <dbReference type="ARBA" id="ARBA00022833"/>
    </source>
</evidence>
<dbReference type="GeneID" id="59284473"/>
<evidence type="ECO:0000256" key="2">
    <source>
        <dbReference type="ARBA" id="ARBA00022771"/>
    </source>
</evidence>
<name>A0A8H6G1X1_9LECA</name>
<dbReference type="Pfam" id="PF14737">
    <property type="entry name" value="DUF4470"/>
    <property type="match status" value="1"/>
</dbReference>
<evidence type="ECO:0000256" key="1">
    <source>
        <dbReference type="ARBA" id="ARBA00022723"/>
    </source>
</evidence>
<evidence type="ECO:0000313" key="7">
    <source>
        <dbReference type="EMBL" id="KAF6238930.1"/>
    </source>
</evidence>
<evidence type="ECO:0000256" key="5">
    <source>
        <dbReference type="SAM" id="MobiDB-lite"/>
    </source>
</evidence>
<dbReference type="EMBL" id="JACCJC010000007">
    <property type="protein sequence ID" value="KAF6238930.1"/>
    <property type="molecule type" value="Genomic_DNA"/>
</dbReference>